<dbReference type="EMBL" id="WISP01000103">
    <property type="protein sequence ID" value="MQW04825.1"/>
    <property type="molecule type" value="Genomic_DNA"/>
</dbReference>
<protein>
    <submittedName>
        <fullName evidence="1">Uncharacterized protein</fullName>
    </submittedName>
</protein>
<proteinExistence type="predicted"/>
<name>A0A6A7ZQ65_RHIML</name>
<evidence type="ECO:0000313" key="1">
    <source>
        <dbReference type="EMBL" id="MQW04825.1"/>
    </source>
</evidence>
<dbReference type="AlphaFoldDB" id="A0A6A7ZQ65"/>
<sequence length="70" mass="7382">MLRIEHANEASPLLSDRSYLPEISLAIGQCGKALAGPGVTCMASLKIARPIDRIVGFAKSASGEWIATIN</sequence>
<gene>
    <name evidence="1" type="ORF">GHK45_13855</name>
</gene>
<comment type="caution">
    <text evidence="1">The sequence shown here is derived from an EMBL/GenBank/DDBJ whole genome shotgun (WGS) entry which is preliminary data.</text>
</comment>
<reference evidence="1" key="1">
    <citation type="journal article" date="2013" name="Genome Biol.">
        <title>Comparative genomics of the core and accessory genomes of 48 Sinorhizobium strains comprising five genospecies.</title>
        <authorList>
            <person name="Sugawara M."/>
            <person name="Epstein B."/>
            <person name="Badgley B.D."/>
            <person name="Unno T."/>
            <person name="Xu L."/>
            <person name="Reese J."/>
            <person name="Gyaneshwar P."/>
            <person name="Denny R."/>
            <person name="Mudge J."/>
            <person name="Bharti A.K."/>
            <person name="Farmer A.D."/>
            <person name="May G.D."/>
            <person name="Woodward J.E."/>
            <person name="Medigue C."/>
            <person name="Vallenet D."/>
            <person name="Lajus A."/>
            <person name="Rouy Z."/>
            <person name="Martinez-Vaz B."/>
            <person name="Tiffin P."/>
            <person name="Young N.D."/>
            <person name="Sadowsky M.J."/>
        </authorList>
    </citation>
    <scope>NUCLEOTIDE SEQUENCE</scope>
    <source>
        <strain evidence="1">M30</strain>
    </source>
</reference>
<accession>A0A6A7ZQ65</accession>
<organism evidence="1">
    <name type="scientific">Rhizobium meliloti</name>
    <name type="common">Ensifer meliloti</name>
    <name type="synonym">Sinorhizobium meliloti</name>
    <dbReference type="NCBI Taxonomy" id="382"/>
    <lineage>
        <taxon>Bacteria</taxon>
        <taxon>Pseudomonadati</taxon>
        <taxon>Pseudomonadota</taxon>
        <taxon>Alphaproteobacteria</taxon>
        <taxon>Hyphomicrobiales</taxon>
        <taxon>Rhizobiaceae</taxon>
        <taxon>Sinorhizobium/Ensifer group</taxon>
        <taxon>Sinorhizobium</taxon>
    </lineage>
</organism>